<sequence length="268" mass="28964">MIISIVTLSFNQAPFLEAALASLHDQGFDGLEHIVVDPGSTDGSRDILERWRPKLSRLILDPDAGPADGLNKGFAAATGDVLGYINADDLALPGSLATIARHFGSPTAPAMILGRGLLIDRQGRPRRTLRSSKLNLRDAAFGAMTFVQQGHYFTRTAFQRAGGFNPANRTCWDWELLIDMARAGATARTVPEKLGAFRLYGDTISGSGRLAERMAVDLARIREKALGRPRRATDATEAHLRLLARRLRDPAATLEGLAARLRPSAAAS</sequence>
<dbReference type="Proteomes" id="UP000538147">
    <property type="component" value="Unassembled WGS sequence"/>
</dbReference>
<dbReference type="Pfam" id="PF00535">
    <property type="entry name" value="Glycos_transf_2"/>
    <property type="match status" value="1"/>
</dbReference>
<dbReference type="EMBL" id="JACIIV010000011">
    <property type="protein sequence ID" value="MBB6227581.1"/>
    <property type="molecule type" value="Genomic_DNA"/>
</dbReference>
<dbReference type="CDD" id="cd06433">
    <property type="entry name" value="GT_2_WfgS_like"/>
    <property type="match status" value="1"/>
</dbReference>
<comment type="caution">
    <text evidence="2">The sequence shown here is derived from an EMBL/GenBank/DDBJ whole genome shotgun (WGS) entry which is preliminary data.</text>
</comment>
<dbReference type="Gene3D" id="3.90.550.10">
    <property type="entry name" value="Spore Coat Polysaccharide Biosynthesis Protein SpsA, Chain A"/>
    <property type="match status" value="1"/>
</dbReference>
<feature type="domain" description="Glycosyltransferase 2-like" evidence="1">
    <location>
        <begin position="4"/>
        <end position="115"/>
    </location>
</feature>
<dbReference type="InterPro" id="IPR029044">
    <property type="entry name" value="Nucleotide-diphossugar_trans"/>
</dbReference>
<dbReference type="RefSeq" id="WP_184198417.1">
    <property type="nucleotide sequence ID" value="NZ_BMOX01000110.1"/>
</dbReference>
<dbReference type="GO" id="GO:0016758">
    <property type="term" value="F:hexosyltransferase activity"/>
    <property type="evidence" value="ECO:0007669"/>
    <property type="project" value="UniProtKB-ARBA"/>
</dbReference>
<dbReference type="PANTHER" id="PTHR22916">
    <property type="entry name" value="GLYCOSYLTRANSFERASE"/>
    <property type="match status" value="1"/>
</dbReference>
<dbReference type="SUPFAM" id="SSF53448">
    <property type="entry name" value="Nucleotide-diphospho-sugar transferases"/>
    <property type="match status" value="1"/>
</dbReference>
<organism evidence="2 3">
    <name type="scientific">Polymorphobacter multimanifer</name>
    <dbReference type="NCBI Taxonomy" id="1070431"/>
    <lineage>
        <taxon>Bacteria</taxon>
        <taxon>Pseudomonadati</taxon>
        <taxon>Pseudomonadota</taxon>
        <taxon>Alphaproteobacteria</taxon>
        <taxon>Sphingomonadales</taxon>
        <taxon>Sphingosinicellaceae</taxon>
        <taxon>Polymorphobacter</taxon>
    </lineage>
</organism>
<evidence type="ECO:0000313" key="2">
    <source>
        <dbReference type="EMBL" id="MBB6227581.1"/>
    </source>
</evidence>
<evidence type="ECO:0000313" key="3">
    <source>
        <dbReference type="Proteomes" id="UP000538147"/>
    </source>
</evidence>
<proteinExistence type="predicted"/>
<gene>
    <name evidence="2" type="ORF">FHS79_001750</name>
</gene>
<dbReference type="AlphaFoldDB" id="A0A841L7L8"/>
<evidence type="ECO:0000259" key="1">
    <source>
        <dbReference type="Pfam" id="PF00535"/>
    </source>
</evidence>
<protein>
    <submittedName>
        <fullName evidence="2">Glycosyltransferase involved in cell wall biosynthesis</fullName>
    </submittedName>
</protein>
<name>A0A841L7L8_9SPHN</name>
<dbReference type="PANTHER" id="PTHR22916:SF65">
    <property type="entry name" value="SLR1065 PROTEIN"/>
    <property type="match status" value="1"/>
</dbReference>
<reference evidence="2 3" key="1">
    <citation type="submission" date="2020-08" db="EMBL/GenBank/DDBJ databases">
        <title>Genomic Encyclopedia of Type Strains, Phase IV (KMG-IV): sequencing the most valuable type-strain genomes for metagenomic binning, comparative biology and taxonomic classification.</title>
        <authorList>
            <person name="Goeker M."/>
        </authorList>
    </citation>
    <scope>NUCLEOTIDE SEQUENCE [LARGE SCALE GENOMIC DNA]</scope>
    <source>
        <strain evidence="2 3">DSM 102189</strain>
    </source>
</reference>
<keyword evidence="2" id="KW-0808">Transferase</keyword>
<accession>A0A841L7L8</accession>
<dbReference type="InterPro" id="IPR001173">
    <property type="entry name" value="Glyco_trans_2-like"/>
</dbReference>
<keyword evidence="3" id="KW-1185">Reference proteome</keyword>